<dbReference type="Proteomes" id="UP000540698">
    <property type="component" value="Unassembled WGS sequence"/>
</dbReference>
<sequence length="179" mass="20501">MPDVQASTPDPRAVDHEELVAFAAEIERHRSLLRHAAEDYRWRVAQRIEHLDPSDQEPFLRQAEQFVESLMIDPTRHSTLDLDAYRAIRDGVPVRFDAERRAYVLRRPERDPLVIRPGLPEHRLGVIARLASLGLRLEQIQVVALTTAQMVAPHEAARRPAHAPQVKRGTTKPSRRENV</sequence>
<evidence type="ECO:0000256" key="1">
    <source>
        <dbReference type="SAM" id="MobiDB-lite"/>
    </source>
</evidence>
<dbReference type="EMBL" id="JAAXOS010000015">
    <property type="protein sequence ID" value="NKY30027.1"/>
    <property type="molecule type" value="Genomic_DNA"/>
</dbReference>
<protein>
    <submittedName>
        <fullName evidence="2">Uncharacterized protein</fullName>
    </submittedName>
</protein>
<reference evidence="2 3" key="1">
    <citation type="submission" date="2020-04" db="EMBL/GenBank/DDBJ databases">
        <title>MicrobeNet Type strains.</title>
        <authorList>
            <person name="Nicholson A.C."/>
        </authorList>
    </citation>
    <scope>NUCLEOTIDE SEQUENCE [LARGE SCALE GENOMIC DNA]</scope>
    <source>
        <strain evidence="2 3">DSM 44956</strain>
    </source>
</reference>
<dbReference type="RefSeq" id="WP_157114042.1">
    <property type="nucleotide sequence ID" value="NZ_JAAXOS010000015.1"/>
</dbReference>
<organism evidence="2 3">
    <name type="scientific">Nocardia gamkensis</name>
    <dbReference type="NCBI Taxonomy" id="352869"/>
    <lineage>
        <taxon>Bacteria</taxon>
        <taxon>Bacillati</taxon>
        <taxon>Actinomycetota</taxon>
        <taxon>Actinomycetes</taxon>
        <taxon>Mycobacteriales</taxon>
        <taxon>Nocardiaceae</taxon>
        <taxon>Nocardia</taxon>
    </lineage>
</organism>
<evidence type="ECO:0000313" key="3">
    <source>
        <dbReference type="Proteomes" id="UP000540698"/>
    </source>
</evidence>
<dbReference type="AlphaFoldDB" id="A0A7X6L919"/>
<comment type="caution">
    <text evidence="2">The sequence shown here is derived from an EMBL/GenBank/DDBJ whole genome shotgun (WGS) entry which is preliminary data.</text>
</comment>
<gene>
    <name evidence="2" type="ORF">HGB38_28015</name>
</gene>
<feature type="region of interest" description="Disordered" evidence="1">
    <location>
        <begin position="154"/>
        <end position="179"/>
    </location>
</feature>
<keyword evidence="3" id="KW-1185">Reference proteome</keyword>
<proteinExistence type="predicted"/>
<name>A0A7X6L919_9NOCA</name>
<accession>A0A7X6L919</accession>
<evidence type="ECO:0000313" key="2">
    <source>
        <dbReference type="EMBL" id="NKY30027.1"/>
    </source>
</evidence>